<accession>A0A7J7LZ36</accession>
<proteinExistence type="predicted"/>
<organism evidence="1 2">
    <name type="scientific">Kingdonia uniflora</name>
    <dbReference type="NCBI Taxonomy" id="39325"/>
    <lineage>
        <taxon>Eukaryota</taxon>
        <taxon>Viridiplantae</taxon>
        <taxon>Streptophyta</taxon>
        <taxon>Embryophyta</taxon>
        <taxon>Tracheophyta</taxon>
        <taxon>Spermatophyta</taxon>
        <taxon>Magnoliopsida</taxon>
        <taxon>Ranunculales</taxon>
        <taxon>Circaeasteraceae</taxon>
        <taxon>Kingdonia</taxon>
    </lineage>
</organism>
<evidence type="ECO:0000313" key="1">
    <source>
        <dbReference type="EMBL" id="KAF6147916.1"/>
    </source>
</evidence>
<reference evidence="1 2" key="1">
    <citation type="journal article" date="2020" name="IScience">
        <title>Genome Sequencing of the Endangered Kingdonia uniflora (Circaeasteraceae, Ranunculales) Reveals Potential Mechanisms of Evolutionary Specialization.</title>
        <authorList>
            <person name="Sun Y."/>
            <person name="Deng T."/>
            <person name="Zhang A."/>
            <person name="Moore M.J."/>
            <person name="Landis J.B."/>
            <person name="Lin N."/>
            <person name="Zhang H."/>
            <person name="Zhang X."/>
            <person name="Huang J."/>
            <person name="Zhang X."/>
            <person name="Sun H."/>
            <person name="Wang H."/>
        </authorList>
    </citation>
    <scope>NUCLEOTIDE SEQUENCE [LARGE SCALE GENOMIC DNA]</scope>
    <source>
        <strain evidence="1">TB1705</strain>
        <tissue evidence="1">Leaf</tissue>
    </source>
</reference>
<comment type="caution">
    <text evidence="1">The sequence shown here is derived from an EMBL/GenBank/DDBJ whole genome shotgun (WGS) entry which is preliminary data.</text>
</comment>
<protein>
    <submittedName>
        <fullName evidence="1">Uncharacterized protein</fullName>
    </submittedName>
</protein>
<gene>
    <name evidence="1" type="ORF">GIB67_014496</name>
</gene>
<dbReference type="Proteomes" id="UP000541444">
    <property type="component" value="Unassembled WGS sequence"/>
</dbReference>
<dbReference type="AlphaFoldDB" id="A0A7J7LZ36"/>
<evidence type="ECO:0000313" key="2">
    <source>
        <dbReference type="Proteomes" id="UP000541444"/>
    </source>
</evidence>
<name>A0A7J7LZ36_9MAGN</name>
<sequence length="87" mass="10147">MSRKPGSHKLQSIWVSHKQRNILHQVYSGSTNCLHPLSNEREFIQCPNHNHSSPILDFSLKKSPKVTHQRIVKRISFERNSGSFERL</sequence>
<dbReference type="EMBL" id="JACGCM010001872">
    <property type="protein sequence ID" value="KAF6147916.1"/>
    <property type="molecule type" value="Genomic_DNA"/>
</dbReference>
<keyword evidence="2" id="KW-1185">Reference proteome</keyword>